<dbReference type="OrthoDB" id="328199at2"/>
<dbReference type="AlphaFoldDB" id="N1VXV0"/>
<sequence>MALSPTILEKASGIEDDKYYTKESLEKCKQSLTTISVFQSSLTTSSFTSLQEISYCNKPFSRMSASIDSNGISALQGNECKLEEVNFIGF</sequence>
<dbReference type="EMBL" id="AOGW02000010">
    <property type="protein sequence ID" value="EMY61865.1"/>
    <property type="molecule type" value="Genomic_DNA"/>
</dbReference>
<protein>
    <submittedName>
        <fullName evidence="1">Uncharacterized protein</fullName>
    </submittedName>
</protein>
<dbReference type="Proteomes" id="UP000012371">
    <property type="component" value="Unassembled WGS sequence"/>
</dbReference>
<comment type="caution">
    <text evidence="1">The sequence shown here is derived from an EMBL/GenBank/DDBJ whole genome shotgun (WGS) entry which is preliminary data.</text>
</comment>
<reference evidence="1" key="1">
    <citation type="submission" date="2013-03" db="EMBL/GenBank/DDBJ databases">
        <authorList>
            <person name="Harkins D.M."/>
            <person name="Durkin A.S."/>
            <person name="Brinkac L.M."/>
            <person name="Haft D.H."/>
            <person name="Selengut J.D."/>
            <person name="Sanka R."/>
            <person name="DePew J."/>
            <person name="Purushe J."/>
            <person name="Hartskeerl R.A."/>
            <person name="Ahmed A."/>
            <person name="van der Linden H."/>
            <person name="Goris M.G.A."/>
            <person name="Vinetz J.M."/>
            <person name="Sutton G.G."/>
            <person name="Nierman W.C."/>
            <person name="Fouts D.E."/>
        </authorList>
    </citation>
    <scope>NUCLEOTIDE SEQUENCE [LARGE SCALE GENOMIC DNA]</scope>
    <source>
        <strain evidence="1">LT 11-33</strain>
    </source>
</reference>
<evidence type="ECO:0000313" key="1">
    <source>
        <dbReference type="EMBL" id="EMY61865.1"/>
    </source>
</evidence>
<evidence type="ECO:0000313" key="2">
    <source>
        <dbReference type="Proteomes" id="UP000012371"/>
    </source>
</evidence>
<organism evidence="1 2">
    <name type="scientific">Leptospira terpstrae serovar Hualin str. LT 11-33 = ATCC 700639</name>
    <dbReference type="NCBI Taxonomy" id="1257025"/>
    <lineage>
        <taxon>Bacteria</taxon>
        <taxon>Pseudomonadati</taxon>
        <taxon>Spirochaetota</taxon>
        <taxon>Spirochaetia</taxon>
        <taxon>Leptospirales</taxon>
        <taxon>Leptospiraceae</taxon>
        <taxon>Leptospira</taxon>
    </lineage>
</organism>
<dbReference type="RefSeq" id="WP_002974549.1">
    <property type="nucleotide sequence ID" value="NZ_AOGW02000010.1"/>
</dbReference>
<gene>
    <name evidence="1" type="ORF">LEP1GSC203_1135</name>
</gene>
<dbReference type="STRING" id="1257025.LEP1GSC203_1135"/>
<proteinExistence type="predicted"/>
<accession>N1VXV0</accession>
<keyword evidence="2" id="KW-1185">Reference proteome</keyword>
<name>N1VXV0_9LEPT</name>